<feature type="repeat" description="WD" evidence="3">
    <location>
        <begin position="1043"/>
        <end position="1076"/>
    </location>
</feature>
<evidence type="ECO:0000256" key="2">
    <source>
        <dbReference type="ARBA" id="ARBA00022737"/>
    </source>
</evidence>
<feature type="repeat" description="WD" evidence="3">
    <location>
        <begin position="735"/>
        <end position="774"/>
    </location>
</feature>
<dbReference type="Pfam" id="PF00400">
    <property type="entry name" value="WD40"/>
    <property type="match status" value="13"/>
</dbReference>
<dbReference type="InterPro" id="IPR001387">
    <property type="entry name" value="Cro/C1-type_HTH"/>
</dbReference>
<evidence type="ECO:0000313" key="7">
    <source>
        <dbReference type="Proteomes" id="UP000295680"/>
    </source>
</evidence>
<keyword evidence="7" id="KW-1185">Reference proteome</keyword>
<dbReference type="PANTHER" id="PTHR22847">
    <property type="entry name" value="WD40 REPEAT PROTEIN"/>
    <property type="match status" value="1"/>
</dbReference>
<feature type="repeat" description="WD" evidence="3">
    <location>
        <begin position="866"/>
        <end position="899"/>
    </location>
</feature>
<dbReference type="SUPFAM" id="SSF52540">
    <property type="entry name" value="P-loop containing nucleoside triphosphate hydrolases"/>
    <property type="match status" value="1"/>
</dbReference>
<dbReference type="InterPro" id="IPR001680">
    <property type="entry name" value="WD40_rpt"/>
</dbReference>
<dbReference type="Gene3D" id="2.130.10.10">
    <property type="entry name" value="YVTN repeat-like/Quinoprotein amine dehydrogenase"/>
    <property type="match status" value="4"/>
</dbReference>
<dbReference type="SUPFAM" id="SSF50978">
    <property type="entry name" value="WD40 repeat-like"/>
    <property type="match status" value="2"/>
</dbReference>
<dbReference type="Pfam" id="PF20703">
    <property type="entry name" value="nSTAND1"/>
    <property type="match status" value="1"/>
</dbReference>
<feature type="repeat" description="WD" evidence="3">
    <location>
        <begin position="969"/>
        <end position="986"/>
    </location>
</feature>
<evidence type="ECO:0000256" key="4">
    <source>
        <dbReference type="SAM" id="Phobius"/>
    </source>
</evidence>
<dbReference type="PROSITE" id="PS50082">
    <property type="entry name" value="WD_REPEATS_2"/>
    <property type="match status" value="13"/>
</dbReference>
<reference evidence="6 7" key="1">
    <citation type="submission" date="2019-03" db="EMBL/GenBank/DDBJ databases">
        <title>Genomic Encyclopedia of Type Strains, Phase IV (KMG-IV): sequencing the most valuable type-strain genomes for metagenomic binning, comparative biology and taxonomic classification.</title>
        <authorList>
            <person name="Goeker M."/>
        </authorList>
    </citation>
    <scope>NUCLEOTIDE SEQUENCE [LARGE SCALE GENOMIC DNA]</scope>
    <source>
        <strain evidence="6 7">DSM 45934</strain>
    </source>
</reference>
<dbReference type="InterPro" id="IPR049052">
    <property type="entry name" value="nSTAND1"/>
</dbReference>
<organism evidence="6 7">
    <name type="scientific">Actinocrispum wychmicini</name>
    <dbReference type="NCBI Taxonomy" id="1213861"/>
    <lineage>
        <taxon>Bacteria</taxon>
        <taxon>Bacillati</taxon>
        <taxon>Actinomycetota</taxon>
        <taxon>Actinomycetes</taxon>
        <taxon>Pseudonocardiales</taxon>
        <taxon>Pseudonocardiaceae</taxon>
        <taxon>Actinocrispum</taxon>
    </lineage>
</organism>
<feature type="repeat" description="WD" evidence="3">
    <location>
        <begin position="1134"/>
        <end position="1167"/>
    </location>
</feature>
<name>A0A4R2JE81_9PSEU</name>
<feature type="repeat" description="WD" evidence="3">
    <location>
        <begin position="1088"/>
        <end position="1121"/>
    </location>
</feature>
<dbReference type="InterPro" id="IPR020472">
    <property type="entry name" value="WD40_PAC1"/>
</dbReference>
<dbReference type="PANTHER" id="PTHR22847:SF637">
    <property type="entry name" value="WD REPEAT DOMAIN 5B"/>
    <property type="match status" value="1"/>
</dbReference>
<dbReference type="AlphaFoldDB" id="A0A4R2JE81"/>
<keyword evidence="4" id="KW-1133">Transmembrane helix</keyword>
<feature type="repeat" description="WD" evidence="3">
    <location>
        <begin position="998"/>
        <end position="1039"/>
    </location>
</feature>
<dbReference type="InterPro" id="IPR015943">
    <property type="entry name" value="WD40/YVTN_repeat-like_dom_sf"/>
</dbReference>
<proteinExistence type="predicted"/>
<feature type="repeat" description="WD" evidence="3">
    <location>
        <begin position="825"/>
        <end position="866"/>
    </location>
</feature>
<dbReference type="SMART" id="SM00530">
    <property type="entry name" value="HTH_XRE"/>
    <property type="match status" value="1"/>
</dbReference>
<feature type="repeat" description="WD" evidence="3">
    <location>
        <begin position="693"/>
        <end position="734"/>
    </location>
</feature>
<dbReference type="InterPro" id="IPR010982">
    <property type="entry name" value="Lambda_DNA-bd_dom_sf"/>
</dbReference>
<feature type="repeat" description="WD" evidence="3">
    <location>
        <begin position="648"/>
        <end position="681"/>
    </location>
</feature>
<dbReference type="PROSITE" id="PS00678">
    <property type="entry name" value="WD_REPEATS_1"/>
    <property type="match status" value="8"/>
</dbReference>
<gene>
    <name evidence="6" type="ORF">EV192_10513</name>
</gene>
<dbReference type="InterPro" id="IPR027417">
    <property type="entry name" value="P-loop_NTPase"/>
</dbReference>
<evidence type="ECO:0000313" key="6">
    <source>
        <dbReference type="EMBL" id="TCO57951.1"/>
    </source>
</evidence>
<keyword evidence="4" id="KW-0812">Transmembrane</keyword>
<dbReference type="InterPro" id="IPR036322">
    <property type="entry name" value="WD40_repeat_dom_sf"/>
</dbReference>
<dbReference type="SUPFAM" id="SSF47413">
    <property type="entry name" value="lambda repressor-like DNA-binding domains"/>
    <property type="match status" value="1"/>
</dbReference>
<evidence type="ECO:0000256" key="1">
    <source>
        <dbReference type="ARBA" id="ARBA00022574"/>
    </source>
</evidence>
<dbReference type="PROSITE" id="PS50294">
    <property type="entry name" value="WD_REPEATS_REGION"/>
    <property type="match status" value="9"/>
</dbReference>
<dbReference type="CDD" id="cd00093">
    <property type="entry name" value="HTH_XRE"/>
    <property type="match status" value="1"/>
</dbReference>
<keyword evidence="1 3" id="KW-0853">WD repeat</keyword>
<keyword evidence="2" id="KW-0677">Repeat</keyword>
<dbReference type="Gene3D" id="1.10.260.40">
    <property type="entry name" value="lambda repressor-like DNA-binding domains"/>
    <property type="match status" value="1"/>
</dbReference>
<feature type="domain" description="HTH cro/C1-type" evidence="5">
    <location>
        <begin position="27"/>
        <end position="62"/>
    </location>
</feature>
<evidence type="ECO:0000256" key="3">
    <source>
        <dbReference type="PROSITE-ProRule" id="PRU00221"/>
    </source>
</evidence>
<feature type="repeat" description="WD" evidence="3">
    <location>
        <begin position="1179"/>
        <end position="1220"/>
    </location>
</feature>
<comment type="caution">
    <text evidence="6">The sequence shown here is derived from an EMBL/GenBank/DDBJ whole genome shotgun (WGS) entry which is preliminary data.</text>
</comment>
<protein>
    <submittedName>
        <fullName evidence="6">WD40 repeat protein</fullName>
    </submittedName>
</protein>
<dbReference type="SMART" id="SM00320">
    <property type="entry name" value="WD40"/>
    <property type="match status" value="14"/>
</dbReference>
<accession>A0A4R2JE81</accession>
<feature type="transmembrane region" description="Helical" evidence="4">
    <location>
        <begin position="515"/>
        <end position="536"/>
    </location>
</feature>
<dbReference type="PROSITE" id="PS50943">
    <property type="entry name" value="HTH_CROC1"/>
    <property type="match status" value="1"/>
</dbReference>
<dbReference type="PRINTS" id="PR00320">
    <property type="entry name" value="GPROTEINBRPT"/>
</dbReference>
<sequence>MAAVESNNHQALDPAQISTKAQFGKALTVIREQAGLTVRDVARQLGIPNATVGGYFAGKTLPHPGMTRVVAGILTTCGVDDEVLVEGLIAAVMRVRRSPGRPAAATTVPFRGLAWFDREHAEWFFGREDLIQRLVGRVAEDGGHRPILVIGPSGVGKSSALRAGLAPALRGAAVVVTNPGAQPLSALVDAVAEFGETHRSDRVLIVDQFEELFTTRDNGAVHKQFLDQILDLSRHHTVVAGLRADFYGELARYGEFVTSLEKATVVGPMTSEQLRSAIVEPAKKAGVDLEPGLVELLIQEVSPDNDEGRLPLLSHALRETWQRHSRNRITIADYRATGGLQRAVAQSADAVFASLNDVQQQIARRLFLRLVHIDVRGADTRRKVSHLELIDGRDDAEQSEVLDRFVDQRLVMADADGVMITHEALIQAWPTLRAWIDADRVGLRTHRQLSTAAESWQDSSHDPATLLRGGPLDTASAWAEDHDTDMNSLERQFLAASSQLQKDERDAQRRRVNRLRSLVAVLVVLILLSATLVVVLQRQRADAQHDRDLAASRDLATRSRLLRGTDRAVAAQLALTAYRIAPTPEARASLMDISTEPAVTRLVGVDEVLQGAAVTASGRLLAAAGTDKNIRLWDITDRARPHQVGPPLSGPTDTVFTVAFSPDNQLLAASGADTAIRLWNVADPASPRLVGTLRHAQHTVYSLAFSADGRLLAAGDADNTVRLWDVRDAALISTVTGPTGYVQSVALSGHILAAGSADHTVRLWDVSDPAHAVALGAPLNGPHGTVFAVALAADGQTLAAGSSDKSVYLWHLTDMHNPVQDPKPLATATGWVNTLAFSPRGDQLAAGSSDNQVRVWDLAAHKVVQTLPHPGPVTAAGFLDGDRTVFTAAADGTARLWSLPGGAITDPSNSVFGVAYPDHGSLLAVSSGRADDSVELWDTADREHPVPVGAPLTSPGQPFSGAVTLDRVGRTLITGSRDGSVQLWNITQPANPLLVTTLPGDGALVESFALSPDNRVLAVAGDDHAVRRWDIGDLNNVTALPTLTGPKNYVYNVAFSPDGRTLAAASADTTVWLWDVHDPALATPLQVLDGFHGYVYGVAFSPRGPVLAAGSADKTVRMWNMADPAHPAEVGPPITGPSSYVYGIAISPDGRTLAIGSTDNSVRLVDITDPTAPVDLATLTGSTEAVFTVSFTPDGSGLVAGTAERRVRFWTVDPEQVATRVCTSMGSGLTQAEWRRYVPDRPYAPPC</sequence>
<dbReference type="CDD" id="cd00200">
    <property type="entry name" value="WD40"/>
    <property type="match status" value="2"/>
</dbReference>
<dbReference type="Pfam" id="PF13560">
    <property type="entry name" value="HTH_31"/>
    <property type="match status" value="1"/>
</dbReference>
<feature type="repeat" description="WD" evidence="3">
    <location>
        <begin position="779"/>
        <end position="812"/>
    </location>
</feature>
<dbReference type="InterPro" id="IPR019775">
    <property type="entry name" value="WD40_repeat_CS"/>
</dbReference>
<dbReference type="GO" id="GO:0003677">
    <property type="term" value="F:DNA binding"/>
    <property type="evidence" value="ECO:0007669"/>
    <property type="project" value="InterPro"/>
</dbReference>
<dbReference type="Proteomes" id="UP000295680">
    <property type="component" value="Unassembled WGS sequence"/>
</dbReference>
<feature type="repeat" description="WD" evidence="3">
    <location>
        <begin position="602"/>
        <end position="643"/>
    </location>
</feature>
<dbReference type="EMBL" id="SLWS01000005">
    <property type="protein sequence ID" value="TCO57951.1"/>
    <property type="molecule type" value="Genomic_DNA"/>
</dbReference>
<evidence type="ECO:0000259" key="5">
    <source>
        <dbReference type="PROSITE" id="PS50943"/>
    </source>
</evidence>
<keyword evidence="4" id="KW-0472">Membrane</keyword>